<evidence type="ECO:0000313" key="4">
    <source>
        <dbReference type="Proteomes" id="UP000051326"/>
    </source>
</evidence>
<dbReference type="InterPro" id="IPR050238">
    <property type="entry name" value="DNA_Rep/Repair_Clamp_Loader"/>
</dbReference>
<protein>
    <submittedName>
        <fullName evidence="3">DNA polymerase III subunit delta</fullName>
        <ecNumber evidence="3">2.7.7.7</ecNumber>
    </submittedName>
</protein>
<dbReference type="EC" id="2.7.7.7" evidence="3"/>
<dbReference type="GO" id="GO:0006261">
    <property type="term" value="P:DNA-templated DNA replication"/>
    <property type="evidence" value="ECO:0007669"/>
    <property type="project" value="TreeGrafter"/>
</dbReference>
<dbReference type="GO" id="GO:0009360">
    <property type="term" value="C:DNA polymerase III complex"/>
    <property type="evidence" value="ECO:0007669"/>
    <property type="project" value="TreeGrafter"/>
</dbReference>
<evidence type="ECO:0000259" key="2">
    <source>
        <dbReference type="SMART" id="SM00382"/>
    </source>
</evidence>
<dbReference type="NCBIfam" id="NF005677">
    <property type="entry name" value="PRK07471.1"/>
    <property type="match status" value="1"/>
</dbReference>
<dbReference type="Gene3D" id="3.40.50.300">
    <property type="entry name" value="P-loop containing nucleotide triphosphate hydrolases"/>
    <property type="match status" value="1"/>
</dbReference>
<dbReference type="STRING" id="1396826.PHA8399_00102"/>
<dbReference type="Proteomes" id="UP000051326">
    <property type="component" value="Unassembled WGS sequence"/>
</dbReference>
<gene>
    <name evidence="3" type="primary">holB</name>
    <name evidence="3" type="ORF">PHA8399_00102</name>
</gene>
<feature type="region of interest" description="Disordered" evidence="1">
    <location>
        <begin position="1"/>
        <end position="22"/>
    </location>
</feature>
<dbReference type="SMART" id="SM00382">
    <property type="entry name" value="AAA"/>
    <property type="match status" value="1"/>
</dbReference>
<dbReference type="GO" id="GO:0003887">
    <property type="term" value="F:DNA-directed DNA polymerase activity"/>
    <property type="evidence" value="ECO:0007669"/>
    <property type="project" value="UniProtKB-EC"/>
</dbReference>
<organism evidence="3 4">
    <name type="scientific">Leisingera aquaemixtae</name>
    <dbReference type="NCBI Taxonomy" id="1396826"/>
    <lineage>
        <taxon>Bacteria</taxon>
        <taxon>Pseudomonadati</taxon>
        <taxon>Pseudomonadota</taxon>
        <taxon>Alphaproteobacteria</taxon>
        <taxon>Rhodobacterales</taxon>
        <taxon>Roseobacteraceae</taxon>
        <taxon>Leisingera</taxon>
    </lineage>
</organism>
<dbReference type="InterPro" id="IPR027417">
    <property type="entry name" value="P-loop_NTPase"/>
</dbReference>
<reference evidence="3 4" key="1">
    <citation type="submission" date="2015-09" db="EMBL/GenBank/DDBJ databases">
        <authorList>
            <consortium name="Swine Surveillance"/>
        </authorList>
    </citation>
    <scope>NUCLEOTIDE SEQUENCE [LARGE SCALE GENOMIC DNA]</scope>
    <source>
        <strain evidence="3 4">CECT 8399</strain>
    </source>
</reference>
<dbReference type="InterPro" id="IPR003593">
    <property type="entry name" value="AAA+_ATPase"/>
</dbReference>
<accession>A0A0P1H4W4</accession>
<feature type="domain" description="AAA+ ATPase" evidence="2">
    <location>
        <begin position="44"/>
        <end position="205"/>
    </location>
</feature>
<sequence length="372" mass="39810">MSAGDELPRADQAEGAPHPRETRQLIGQEAAERDFLTAYTSGRLHHGWLLTGPQGVGKATLAWRIARFLLATPPAEEGLFGAPPPPQTLDIDPEHPVSHRIQALAEPGLAPITRSYDDKGKLRSQIVVDDVRKLNRFFGLSATDGGRRVVIVDAADDMNVSAANALLKMLEEPPARTTILLISHQPSRLLPTIRSRCRTLRLGPLSAPDMEAALAQSGVELPQNMDNLAALAGGSVGAALRLINLGGLKIYAELVQILDSMPRLDRQRAMALAEAAAQRGAAERFELLLSLTEMALARLARTGATGAPPALEAAPQEAAMLARLSPDPRKGRAWADLAAEVTARARHGQAVNLDPAALVLDTVFKMQETASR</sequence>
<dbReference type="EMBL" id="CYSR01000002">
    <property type="protein sequence ID" value="CUH97998.1"/>
    <property type="molecule type" value="Genomic_DNA"/>
</dbReference>
<dbReference type="AlphaFoldDB" id="A0A0P1H4W4"/>
<name>A0A0P1H4W4_9RHOB</name>
<evidence type="ECO:0000256" key="1">
    <source>
        <dbReference type="SAM" id="MobiDB-lite"/>
    </source>
</evidence>
<dbReference type="PANTHER" id="PTHR11669:SF8">
    <property type="entry name" value="DNA POLYMERASE III SUBUNIT DELTA"/>
    <property type="match status" value="1"/>
</dbReference>
<dbReference type="RefSeq" id="WP_058284262.1">
    <property type="nucleotide sequence ID" value="NZ_CYSR01000002.1"/>
</dbReference>
<proteinExistence type="predicted"/>
<dbReference type="SUPFAM" id="SSF52540">
    <property type="entry name" value="P-loop containing nucleoside triphosphate hydrolases"/>
    <property type="match status" value="1"/>
</dbReference>
<keyword evidence="3" id="KW-0808">Transferase</keyword>
<keyword evidence="3" id="KW-0548">Nucleotidyltransferase</keyword>
<dbReference type="PANTHER" id="PTHR11669">
    <property type="entry name" value="REPLICATION FACTOR C / DNA POLYMERASE III GAMMA-TAU SUBUNIT"/>
    <property type="match status" value="1"/>
</dbReference>
<evidence type="ECO:0000313" key="3">
    <source>
        <dbReference type="EMBL" id="CUH97998.1"/>
    </source>
</evidence>
<dbReference type="Pfam" id="PF13177">
    <property type="entry name" value="DNA_pol3_delta2"/>
    <property type="match status" value="1"/>
</dbReference>